<accession>A0A561SNA3</accession>
<keyword evidence="4" id="KW-1185">Reference proteome</keyword>
<keyword evidence="2" id="KW-1133">Transmembrane helix</keyword>
<evidence type="ECO:0000256" key="1">
    <source>
        <dbReference type="SAM" id="MobiDB-lite"/>
    </source>
</evidence>
<evidence type="ECO:0000313" key="4">
    <source>
        <dbReference type="Proteomes" id="UP000321261"/>
    </source>
</evidence>
<evidence type="ECO:0000313" key="3">
    <source>
        <dbReference type="EMBL" id="TWF76341.1"/>
    </source>
</evidence>
<dbReference type="EMBL" id="VIWU01000001">
    <property type="protein sequence ID" value="TWF76341.1"/>
    <property type="molecule type" value="Genomic_DNA"/>
</dbReference>
<gene>
    <name evidence="3" type="ORF">FHX44_112231</name>
</gene>
<organism evidence="3 4">
    <name type="scientific">Pseudonocardia hierapolitana</name>
    <dbReference type="NCBI Taxonomy" id="1128676"/>
    <lineage>
        <taxon>Bacteria</taxon>
        <taxon>Bacillati</taxon>
        <taxon>Actinomycetota</taxon>
        <taxon>Actinomycetes</taxon>
        <taxon>Pseudonocardiales</taxon>
        <taxon>Pseudonocardiaceae</taxon>
        <taxon>Pseudonocardia</taxon>
    </lineage>
</organism>
<name>A0A561SNA3_9PSEU</name>
<sequence>MEDGTAPAAPLASDPSGTTLLTIVGLGLLAAWAVSLLLHPYTVCGSCKGTPRSYGAAGRAASCAPAPGSGRGTGVSGACTPSAGPG</sequence>
<protein>
    <submittedName>
        <fullName evidence="3">Uncharacterized protein</fullName>
    </submittedName>
</protein>
<reference evidence="3 4" key="1">
    <citation type="submission" date="2019-06" db="EMBL/GenBank/DDBJ databases">
        <title>Sequencing the genomes of 1000 actinobacteria strains.</title>
        <authorList>
            <person name="Klenk H.-P."/>
        </authorList>
    </citation>
    <scope>NUCLEOTIDE SEQUENCE [LARGE SCALE GENOMIC DNA]</scope>
    <source>
        <strain evidence="3 4">DSM 45671</strain>
    </source>
</reference>
<comment type="caution">
    <text evidence="3">The sequence shown here is derived from an EMBL/GenBank/DDBJ whole genome shotgun (WGS) entry which is preliminary data.</text>
</comment>
<feature type="region of interest" description="Disordered" evidence="1">
    <location>
        <begin position="65"/>
        <end position="86"/>
    </location>
</feature>
<evidence type="ECO:0000256" key="2">
    <source>
        <dbReference type="SAM" id="Phobius"/>
    </source>
</evidence>
<keyword evidence="2" id="KW-0472">Membrane</keyword>
<feature type="transmembrane region" description="Helical" evidence="2">
    <location>
        <begin position="20"/>
        <end position="38"/>
    </location>
</feature>
<proteinExistence type="predicted"/>
<dbReference type="AlphaFoldDB" id="A0A561SNA3"/>
<dbReference type="Proteomes" id="UP000321261">
    <property type="component" value="Unassembled WGS sequence"/>
</dbReference>
<keyword evidence="2" id="KW-0812">Transmembrane</keyword>